<evidence type="ECO:0000256" key="2">
    <source>
        <dbReference type="ARBA" id="ARBA00022445"/>
    </source>
</evidence>
<dbReference type="GO" id="GO:0042742">
    <property type="term" value="P:defense response to bacterium"/>
    <property type="evidence" value="ECO:0007669"/>
    <property type="project" value="UniProtKB-KW"/>
</dbReference>
<evidence type="ECO:0000256" key="14">
    <source>
        <dbReference type="ARBA" id="ARBA00023142"/>
    </source>
</evidence>
<organism evidence="19 20">
    <name type="scientific">Brevundimonas phage vB_BpoS-Babayka</name>
    <dbReference type="NCBI Taxonomy" id="2948596"/>
    <lineage>
        <taxon>Viruses</taxon>
        <taxon>Duplodnaviria</taxon>
        <taxon>Heunggongvirae</taxon>
        <taxon>Uroviricota</taxon>
        <taxon>Caudoviricetes</taxon>
        <taxon>Autographivirales</taxon>
        <taxon>Autonotataviridae</taxon>
        <taxon>Conareevirus</taxon>
        <taxon>Conareevirus babayka</taxon>
    </lineage>
</organism>
<keyword evidence="9" id="KW-0204">Cytolysis</keyword>
<dbReference type="Proteomes" id="UP001057237">
    <property type="component" value="Segment"/>
</dbReference>
<evidence type="ECO:0000256" key="3">
    <source>
        <dbReference type="ARBA" id="ARBA00022511"/>
    </source>
</evidence>
<evidence type="ECO:0000256" key="18">
    <source>
        <dbReference type="SAM" id="Phobius"/>
    </source>
</evidence>
<evidence type="ECO:0000256" key="10">
    <source>
        <dbReference type="ARBA" id="ARBA00022870"/>
    </source>
</evidence>
<comment type="catalytic activity">
    <reaction evidence="1 16">
        <text>Hydrolysis of (1-&gt;4)-beta-linkages between N-acetylmuramic acid and N-acetyl-D-glucosamine residues in a peptidoglycan and between N-acetyl-D-glucosamine residues in chitodextrins.</text>
        <dbReference type="EC" id="3.2.1.17"/>
    </reaction>
</comment>
<evidence type="ECO:0000256" key="15">
    <source>
        <dbReference type="ARBA" id="ARBA00023295"/>
    </source>
</evidence>
<keyword evidence="6 16" id="KW-0081">Bacteriolytic enzyme</keyword>
<dbReference type="EC" id="3.2.1.17" evidence="16"/>
<dbReference type="InterPro" id="IPR002196">
    <property type="entry name" value="Glyco_hydro_24"/>
</dbReference>
<evidence type="ECO:0000256" key="13">
    <source>
        <dbReference type="ARBA" id="ARBA00023136"/>
    </source>
</evidence>
<evidence type="ECO:0000256" key="7">
    <source>
        <dbReference type="ARBA" id="ARBA00022692"/>
    </source>
</evidence>
<evidence type="ECO:0000256" key="16">
    <source>
        <dbReference type="RuleBase" id="RU003788"/>
    </source>
</evidence>
<dbReference type="HAMAP" id="MF_04110">
    <property type="entry name" value="ENDOLYSIN_T4"/>
    <property type="match status" value="1"/>
</dbReference>
<keyword evidence="8 16" id="KW-0378">Hydrolase</keyword>
<feature type="compositionally biased region" description="Basic and acidic residues" evidence="17">
    <location>
        <begin position="197"/>
        <end position="207"/>
    </location>
</feature>
<evidence type="ECO:0000256" key="1">
    <source>
        <dbReference type="ARBA" id="ARBA00000632"/>
    </source>
</evidence>
<accession>A0A9E7MUM9</accession>
<dbReference type="GO" id="GO:0031640">
    <property type="term" value="P:killing of cells of another organism"/>
    <property type="evidence" value="ECO:0007669"/>
    <property type="project" value="UniProtKB-KW"/>
</dbReference>
<evidence type="ECO:0000313" key="20">
    <source>
        <dbReference type="Proteomes" id="UP001057237"/>
    </source>
</evidence>
<name>A0A9E7MUM9_9CAUD</name>
<dbReference type="Pfam" id="PF00959">
    <property type="entry name" value="Phage_lysozyme"/>
    <property type="match status" value="1"/>
</dbReference>
<keyword evidence="4 16" id="KW-0929">Antimicrobial</keyword>
<dbReference type="EMBL" id="ON529868">
    <property type="protein sequence ID" value="USN16828.1"/>
    <property type="molecule type" value="Genomic_DNA"/>
</dbReference>
<keyword evidence="7 18" id="KW-0812">Transmembrane</keyword>
<dbReference type="PANTHER" id="PTHR38107:SF3">
    <property type="entry name" value="LYSOZYME RRRD-RELATED"/>
    <property type="match status" value="1"/>
</dbReference>
<proteinExistence type="inferred from homology"/>
<gene>
    <name evidence="19" type="ORF">BABAYKA_00250</name>
</gene>
<dbReference type="CDD" id="cd16900">
    <property type="entry name" value="endolysin_R21-like"/>
    <property type="match status" value="1"/>
</dbReference>
<sequence>MQNRAKAGIVGAVAAISAAGVAFIAGWEGKENAPYKDMVGVWTVCYGSTGAHVRPGGVRTDEECITLLEEDLVRFERAVNRCTPPPKNQNQFDAMVSLSFNIGESAYCGSTFARKFNAGDVQGASAEFPKWSYAGGKQVRGLLNRRLAEKRLFDTPVRPAQEPAQAPSGTVQYNPPDRASGSSSGDTGAIPATSEYAEPRPRADGCSDRVHYRKHQLERTSQDGWTYQGILGPDHPRWDCRRHRGLDPV</sequence>
<keyword evidence="10" id="KW-1043">Host membrane</keyword>
<dbReference type="InterPro" id="IPR023346">
    <property type="entry name" value="Lysozyme-like_dom_sf"/>
</dbReference>
<evidence type="ECO:0000256" key="4">
    <source>
        <dbReference type="ARBA" id="ARBA00022529"/>
    </source>
</evidence>
<keyword evidence="14" id="KW-0578">Host cell lysis by virus</keyword>
<comment type="similarity">
    <text evidence="16">Belongs to the glycosyl hydrolase 24 family.</text>
</comment>
<feature type="compositionally biased region" description="Basic residues" evidence="17">
    <location>
        <begin position="240"/>
        <end position="249"/>
    </location>
</feature>
<dbReference type="Gene3D" id="1.10.530.40">
    <property type="match status" value="1"/>
</dbReference>
<evidence type="ECO:0000256" key="11">
    <source>
        <dbReference type="ARBA" id="ARBA00022968"/>
    </source>
</evidence>
<feature type="transmembrane region" description="Helical" evidence="18">
    <location>
        <begin position="7"/>
        <end position="27"/>
    </location>
</feature>
<keyword evidence="11" id="KW-0735">Signal-anchor</keyword>
<evidence type="ECO:0000256" key="8">
    <source>
        <dbReference type="ARBA" id="ARBA00022801"/>
    </source>
</evidence>
<evidence type="ECO:0000256" key="12">
    <source>
        <dbReference type="ARBA" id="ARBA00022989"/>
    </source>
</evidence>
<keyword evidence="12 18" id="KW-1133">Transmembrane helix</keyword>
<keyword evidence="20" id="KW-1185">Reference proteome</keyword>
<evidence type="ECO:0000256" key="5">
    <source>
        <dbReference type="ARBA" id="ARBA00022612"/>
    </source>
</evidence>
<dbReference type="InterPro" id="IPR034690">
    <property type="entry name" value="Endolysin_T4_type"/>
</dbReference>
<dbReference type="GO" id="GO:0009253">
    <property type="term" value="P:peptidoglycan catabolic process"/>
    <property type="evidence" value="ECO:0007669"/>
    <property type="project" value="InterPro"/>
</dbReference>
<protein>
    <recommendedName>
        <fullName evidence="16">Lysozyme</fullName>
        <ecNumber evidence="16">3.2.1.17</ecNumber>
    </recommendedName>
</protein>
<evidence type="ECO:0000256" key="9">
    <source>
        <dbReference type="ARBA" id="ARBA00022852"/>
    </source>
</evidence>
<dbReference type="SUPFAM" id="SSF53955">
    <property type="entry name" value="Lysozyme-like"/>
    <property type="match status" value="1"/>
</dbReference>
<dbReference type="GO" id="GO:0016998">
    <property type="term" value="P:cell wall macromolecule catabolic process"/>
    <property type="evidence" value="ECO:0007669"/>
    <property type="project" value="InterPro"/>
</dbReference>
<dbReference type="InterPro" id="IPR051018">
    <property type="entry name" value="Bacteriophage_GH24"/>
</dbReference>
<evidence type="ECO:0000256" key="6">
    <source>
        <dbReference type="ARBA" id="ARBA00022638"/>
    </source>
</evidence>
<keyword evidence="5" id="KW-1188">Viral release from host cell</keyword>
<feature type="region of interest" description="Disordered" evidence="17">
    <location>
        <begin position="153"/>
        <end position="207"/>
    </location>
</feature>
<keyword evidence="3" id="KW-1032">Host cell membrane</keyword>
<dbReference type="HAMAP" id="MF_04136">
    <property type="entry name" value="SAR_ENDOLYSIN"/>
    <property type="match status" value="1"/>
</dbReference>
<dbReference type="InterPro" id="IPR043688">
    <property type="entry name" value="SAR_endolysin-like"/>
</dbReference>
<feature type="region of interest" description="Disordered" evidence="17">
    <location>
        <begin position="221"/>
        <end position="249"/>
    </location>
</feature>
<keyword evidence="13 18" id="KW-0472">Membrane</keyword>
<reference evidence="19" key="1">
    <citation type="submission" date="2022-05" db="EMBL/GenBank/DDBJ databases">
        <authorList>
            <person name="Friedrich I."/>
            <person name="Poehlein A."/>
            <person name="Schneider D."/>
            <person name="Hertel R."/>
            <person name="Daniel R."/>
        </authorList>
    </citation>
    <scope>NUCLEOTIDE SEQUENCE</scope>
</reference>
<keyword evidence="2" id="KW-1030">Host cell inner membrane</keyword>
<dbReference type="GO" id="GO:0003796">
    <property type="term" value="F:lysozyme activity"/>
    <property type="evidence" value="ECO:0007669"/>
    <property type="project" value="UniProtKB-EC"/>
</dbReference>
<dbReference type="InterPro" id="IPR023347">
    <property type="entry name" value="Lysozyme_dom_sf"/>
</dbReference>
<keyword evidence="15 16" id="KW-0326">Glycosidase</keyword>
<dbReference type="PANTHER" id="PTHR38107">
    <property type="match status" value="1"/>
</dbReference>
<evidence type="ECO:0000313" key="19">
    <source>
        <dbReference type="EMBL" id="USN16828.1"/>
    </source>
</evidence>
<evidence type="ECO:0000256" key="17">
    <source>
        <dbReference type="SAM" id="MobiDB-lite"/>
    </source>
</evidence>